<dbReference type="KEGG" id="cfl:Cfla_0798"/>
<dbReference type="InterPro" id="IPR001646">
    <property type="entry name" value="5peptide_repeat"/>
</dbReference>
<dbReference type="Proteomes" id="UP000000849">
    <property type="component" value="Chromosome"/>
</dbReference>
<dbReference type="Gene3D" id="2.160.20.80">
    <property type="entry name" value="E3 ubiquitin-protein ligase SopA"/>
    <property type="match status" value="1"/>
</dbReference>
<gene>
    <name evidence="1" type="ordered locus">Cfla_0798</name>
</gene>
<dbReference type="HOGENOM" id="CLU_975548_0_0_11"/>
<sequence length="285" mass="30628">MEAFIAGESAAFLDECCSQLVQQWSIFNPGELASTFALLWNARSPTWQGGTDELLTTLIGPHGGFDHCRLERLKMFCGTGGALVRSFRNSVLIECDLSRLDLRKSRFGGAWLESASFEGSDLTGVDFSDASLLDVDFTGAVLSDANFHSIDGGLSLRFAGVEYTKERALGLLASRGAIVPPVDAIYIAMAHPHYEIAKKIARRVCEGGASQYLGLTQRGASAKDPAAAVRFVDTLVSIGYAVFDKSGSARTVELTVAGRTPLRRLAEEDGLDEALVGYFSSGKRT</sequence>
<keyword evidence="2" id="KW-1185">Reference proteome</keyword>
<protein>
    <submittedName>
        <fullName evidence="1">Pentapeptide repeat protein</fullName>
    </submittedName>
</protein>
<dbReference type="STRING" id="446466.Cfla_0798"/>
<proteinExistence type="predicted"/>
<evidence type="ECO:0000313" key="1">
    <source>
        <dbReference type="EMBL" id="ADG73708.1"/>
    </source>
</evidence>
<dbReference type="SUPFAM" id="SSF141571">
    <property type="entry name" value="Pentapeptide repeat-like"/>
    <property type="match status" value="1"/>
</dbReference>
<organism evidence="1 2">
    <name type="scientific">Cellulomonas flavigena (strain ATCC 482 / DSM 20109 / BCRC 11376 / JCM 18109 / NBRC 3775 / NCIMB 8073 / NRS 134)</name>
    <dbReference type="NCBI Taxonomy" id="446466"/>
    <lineage>
        <taxon>Bacteria</taxon>
        <taxon>Bacillati</taxon>
        <taxon>Actinomycetota</taxon>
        <taxon>Actinomycetes</taxon>
        <taxon>Micrococcales</taxon>
        <taxon>Cellulomonadaceae</taxon>
        <taxon>Cellulomonas</taxon>
    </lineage>
</organism>
<name>D5UJW6_CELFN</name>
<dbReference type="EMBL" id="CP001964">
    <property type="protein sequence ID" value="ADG73708.1"/>
    <property type="molecule type" value="Genomic_DNA"/>
</dbReference>
<evidence type="ECO:0000313" key="2">
    <source>
        <dbReference type="Proteomes" id="UP000000849"/>
    </source>
</evidence>
<reference evidence="1 2" key="1">
    <citation type="journal article" date="2010" name="Stand. Genomic Sci.">
        <title>Complete genome sequence of Cellulomonas flavigena type strain (134).</title>
        <authorList>
            <person name="Abt B."/>
            <person name="Foster B."/>
            <person name="Lapidus A."/>
            <person name="Clum A."/>
            <person name="Sun H."/>
            <person name="Pukall R."/>
            <person name="Lucas S."/>
            <person name="Glavina Del Rio T."/>
            <person name="Nolan M."/>
            <person name="Tice H."/>
            <person name="Cheng J.F."/>
            <person name="Pitluck S."/>
            <person name="Liolios K."/>
            <person name="Ivanova N."/>
            <person name="Mavromatis K."/>
            <person name="Ovchinnikova G."/>
            <person name="Pati A."/>
            <person name="Goodwin L."/>
            <person name="Chen A."/>
            <person name="Palaniappan K."/>
            <person name="Land M."/>
            <person name="Hauser L."/>
            <person name="Chang Y.J."/>
            <person name="Jeffries C.D."/>
            <person name="Rohde M."/>
            <person name="Goker M."/>
            <person name="Woyke T."/>
            <person name="Bristow J."/>
            <person name="Eisen J.A."/>
            <person name="Markowitz V."/>
            <person name="Hugenholtz P."/>
            <person name="Kyrpides N.C."/>
            <person name="Klenk H.P."/>
        </authorList>
    </citation>
    <scope>NUCLEOTIDE SEQUENCE [LARGE SCALE GENOMIC DNA]</scope>
    <source>
        <strain evidence="2">ATCC 482 / DSM 20109 / BCRC 11376 / JCM 18109 / NBRC 3775 / NCIMB 8073 / NRS 134</strain>
    </source>
</reference>
<dbReference type="Pfam" id="PF00805">
    <property type="entry name" value="Pentapeptide"/>
    <property type="match status" value="2"/>
</dbReference>
<dbReference type="AlphaFoldDB" id="D5UJW6"/>
<accession>D5UJW6</accession>